<gene>
    <name evidence="2" type="ORF">NCGR_LOCUS39579</name>
</gene>
<reference evidence="2" key="1">
    <citation type="submission" date="2020-10" db="EMBL/GenBank/DDBJ databases">
        <authorList>
            <person name="Han B."/>
            <person name="Lu T."/>
            <person name="Zhao Q."/>
            <person name="Huang X."/>
            <person name="Zhao Y."/>
        </authorList>
    </citation>
    <scope>NUCLEOTIDE SEQUENCE</scope>
</reference>
<organism evidence="2 3">
    <name type="scientific">Miscanthus lutarioriparius</name>
    <dbReference type="NCBI Taxonomy" id="422564"/>
    <lineage>
        <taxon>Eukaryota</taxon>
        <taxon>Viridiplantae</taxon>
        <taxon>Streptophyta</taxon>
        <taxon>Embryophyta</taxon>
        <taxon>Tracheophyta</taxon>
        <taxon>Spermatophyta</taxon>
        <taxon>Magnoliopsida</taxon>
        <taxon>Liliopsida</taxon>
        <taxon>Poales</taxon>
        <taxon>Poaceae</taxon>
        <taxon>PACMAD clade</taxon>
        <taxon>Panicoideae</taxon>
        <taxon>Andropogonodae</taxon>
        <taxon>Andropogoneae</taxon>
        <taxon>Saccharinae</taxon>
        <taxon>Miscanthus</taxon>
    </lineage>
</organism>
<comment type="caution">
    <text evidence="2">The sequence shown here is derived from an EMBL/GenBank/DDBJ whole genome shotgun (WGS) entry which is preliminary data.</text>
</comment>
<proteinExistence type="predicted"/>
<keyword evidence="3" id="KW-1185">Reference proteome</keyword>
<dbReference type="PANTHER" id="PTHR34710:SF20">
    <property type="entry name" value="OS10G0550200 PROTEIN"/>
    <property type="match status" value="1"/>
</dbReference>
<accession>A0A811QIQ7</accession>
<feature type="domain" description="DUF3615" evidence="1">
    <location>
        <begin position="34"/>
        <end position="138"/>
    </location>
</feature>
<dbReference type="Pfam" id="PF12274">
    <property type="entry name" value="DUF3615"/>
    <property type="match status" value="1"/>
</dbReference>
<protein>
    <recommendedName>
        <fullName evidence="1">DUF3615 domain-containing protein</fullName>
    </recommendedName>
</protein>
<name>A0A811QIQ7_9POAL</name>
<dbReference type="AlphaFoldDB" id="A0A811QIQ7"/>
<dbReference type="PANTHER" id="PTHR34710">
    <property type="entry name" value="OS03G0834100 PROTEIN"/>
    <property type="match status" value="1"/>
</dbReference>
<dbReference type="Proteomes" id="UP000604825">
    <property type="component" value="Unassembled WGS sequence"/>
</dbReference>
<sequence length="182" mass="20442">MSSGSEAYSDQQQKASGAHEAVLEHVAAQNIMLAEAALTHFNAENPEEEYMLVTDDGTKAPISRVFVHDGPWFHCNFSARAKNDNGGNRVVQFYAEIFYAETPRVMRCCVLTNVAESYPDRTCGFCGGNAKRDGILHPPDVLGYKNWLGLANGVDSFMRHVHKKPDHSRRRPMLEQFQEVRI</sequence>
<evidence type="ECO:0000313" key="2">
    <source>
        <dbReference type="EMBL" id="CAD6256054.1"/>
    </source>
</evidence>
<evidence type="ECO:0000313" key="3">
    <source>
        <dbReference type="Proteomes" id="UP000604825"/>
    </source>
</evidence>
<dbReference type="EMBL" id="CAJGYO010000010">
    <property type="protein sequence ID" value="CAD6256054.1"/>
    <property type="molecule type" value="Genomic_DNA"/>
</dbReference>
<evidence type="ECO:0000259" key="1">
    <source>
        <dbReference type="Pfam" id="PF12274"/>
    </source>
</evidence>
<dbReference type="InterPro" id="IPR022059">
    <property type="entry name" value="DUF3615"/>
</dbReference>